<evidence type="ECO:0000313" key="3">
    <source>
        <dbReference type="Proteomes" id="UP000605846"/>
    </source>
</evidence>
<organism evidence="2 3">
    <name type="scientific">Apophysomyces ossiformis</name>
    <dbReference type="NCBI Taxonomy" id="679940"/>
    <lineage>
        <taxon>Eukaryota</taxon>
        <taxon>Fungi</taxon>
        <taxon>Fungi incertae sedis</taxon>
        <taxon>Mucoromycota</taxon>
        <taxon>Mucoromycotina</taxon>
        <taxon>Mucoromycetes</taxon>
        <taxon>Mucorales</taxon>
        <taxon>Mucorineae</taxon>
        <taxon>Mucoraceae</taxon>
        <taxon>Apophysomyces</taxon>
    </lineage>
</organism>
<keyword evidence="3" id="KW-1185">Reference proteome</keyword>
<protein>
    <recommendedName>
        <fullName evidence="1">Pyridoxamine 5'-phosphate oxidase Alr4036 family FMN-binding domain-containing protein</fullName>
    </recommendedName>
</protein>
<dbReference type="GO" id="GO:0010181">
    <property type="term" value="F:FMN binding"/>
    <property type="evidence" value="ECO:0007669"/>
    <property type="project" value="InterPro"/>
</dbReference>
<dbReference type="Pfam" id="PF12766">
    <property type="entry name" value="Pyridox_oxase_2"/>
    <property type="match status" value="1"/>
</dbReference>
<feature type="domain" description="Pyridoxamine 5'-phosphate oxidase Alr4036 family FMN-binding" evidence="1">
    <location>
        <begin position="16"/>
        <end position="119"/>
    </location>
</feature>
<sequence length="285" mass="32420">MSDSTHHSDSKVNASPAWKKVILSRVAANVEKVGNGASYISLATVRSDNTPSNTTVAFTGFAGEDPSEETGWQSDLLTITCDKRSSKMVDIASNASFEANWILSGTNDQFRIRGRVHVIAQDIEPASELDSHIARKKIHLFKGDKDEDVDFGDKLSQATKSFLNRIKSRLHHPGKKRKFDWEAERLRQWHRLSNDARAHYTWPTSGALKDEELPRIESLEIGDSNEEGWFVHEDKDKQALLERGYENFAVCFLEVDEVEHYDAEVNERLLYKKQEKDWAKSSLNI</sequence>
<name>A0A8H7BN89_9FUNG</name>
<dbReference type="OrthoDB" id="434253at2759"/>
<proteinExistence type="predicted"/>
<evidence type="ECO:0000313" key="2">
    <source>
        <dbReference type="EMBL" id="KAF7723249.1"/>
    </source>
</evidence>
<dbReference type="InterPro" id="IPR012349">
    <property type="entry name" value="Split_barrel_FMN-bd"/>
</dbReference>
<dbReference type="InterPro" id="IPR024624">
    <property type="entry name" value="Pyridox_Oxase_Alr4036_FMN-bd"/>
</dbReference>
<evidence type="ECO:0000259" key="1">
    <source>
        <dbReference type="Pfam" id="PF12766"/>
    </source>
</evidence>
<comment type="caution">
    <text evidence="2">The sequence shown here is derived from an EMBL/GenBank/DDBJ whole genome shotgun (WGS) entry which is preliminary data.</text>
</comment>
<dbReference type="PANTHER" id="PTHR28243:SF1">
    <property type="entry name" value="PYRIDOXAMINE 5'-PHOSPHATE OXIDASE ALR4036 FAMILY FMN-BINDING DOMAIN-CONTAINING PROTEIN"/>
    <property type="match status" value="1"/>
</dbReference>
<dbReference type="AlphaFoldDB" id="A0A8H7BN89"/>
<dbReference type="SUPFAM" id="SSF50475">
    <property type="entry name" value="FMN-binding split barrel"/>
    <property type="match status" value="1"/>
</dbReference>
<dbReference type="PANTHER" id="PTHR28243">
    <property type="entry name" value="AGL049CP"/>
    <property type="match status" value="1"/>
</dbReference>
<dbReference type="Proteomes" id="UP000605846">
    <property type="component" value="Unassembled WGS sequence"/>
</dbReference>
<gene>
    <name evidence="2" type="ORF">EC973_002142</name>
</gene>
<dbReference type="EMBL" id="JABAYA010000158">
    <property type="protein sequence ID" value="KAF7723249.1"/>
    <property type="molecule type" value="Genomic_DNA"/>
</dbReference>
<dbReference type="Gene3D" id="2.30.110.10">
    <property type="entry name" value="Electron Transport, Fmn-binding Protein, Chain A"/>
    <property type="match status" value="1"/>
</dbReference>
<reference evidence="2" key="1">
    <citation type="submission" date="2020-01" db="EMBL/GenBank/DDBJ databases">
        <title>Genome Sequencing of Three Apophysomyces-Like Fungal Strains Confirms a Novel Fungal Genus in the Mucoromycota with divergent Burkholderia-like Endosymbiotic Bacteria.</title>
        <authorList>
            <person name="Stajich J.E."/>
            <person name="Macias A.M."/>
            <person name="Carter-House D."/>
            <person name="Lovett B."/>
            <person name="Kasson L.R."/>
            <person name="Berry K."/>
            <person name="Grigoriev I."/>
            <person name="Chang Y."/>
            <person name="Spatafora J."/>
            <person name="Kasson M.T."/>
        </authorList>
    </citation>
    <scope>NUCLEOTIDE SEQUENCE</scope>
    <source>
        <strain evidence="2">NRRL A-21654</strain>
    </source>
</reference>
<accession>A0A8H7BN89</accession>